<feature type="region of interest" description="Disordered" evidence="1">
    <location>
        <begin position="171"/>
        <end position="195"/>
    </location>
</feature>
<dbReference type="Pfam" id="PF22936">
    <property type="entry name" value="Pol_BBD"/>
    <property type="match status" value="1"/>
</dbReference>
<dbReference type="EMBL" id="BKCJ010001847">
    <property type="protein sequence ID" value="GEU44450.1"/>
    <property type="molecule type" value="Genomic_DNA"/>
</dbReference>
<feature type="compositionally biased region" description="Basic and acidic residues" evidence="1">
    <location>
        <begin position="171"/>
        <end position="183"/>
    </location>
</feature>
<dbReference type="InterPro" id="IPR036397">
    <property type="entry name" value="RNaseH_sf"/>
</dbReference>
<evidence type="ECO:0000313" key="3">
    <source>
        <dbReference type="EMBL" id="GEU44450.1"/>
    </source>
</evidence>
<feature type="region of interest" description="Disordered" evidence="1">
    <location>
        <begin position="387"/>
        <end position="420"/>
    </location>
</feature>
<dbReference type="SUPFAM" id="SSF53098">
    <property type="entry name" value="Ribonuclease H-like"/>
    <property type="match status" value="1"/>
</dbReference>
<proteinExistence type="predicted"/>
<gene>
    <name evidence="3" type="ORF">Tci_016428</name>
</gene>
<accession>A0A6L2K6L3</accession>
<dbReference type="GO" id="GO:0003676">
    <property type="term" value="F:nucleic acid binding"/>
    <property type="evidence" value="ECO:0007669"/>
    <property type="project" value="InterPro"/>
</dbReference>
<protein>
    <recommendedName>
        <fullName evidence="2">Retrovirus-related Pol polyprotein from transposon TNT 1-94-like beta-barrel domain-containing protein</fullName>
    </recommendedName>
</protein>
<sequence>MKKNMETRESEEANLMVRLAVVSCLMISHTRTPRWIWPDLMKRIFLDGRNMFTKQAEPILPKDPTLDMSKISKRIHGSRNGSYVPNSPSEGKKLSEHIDEFNKLIGDLVNIDVNIDDEDQPLMLLTSLPSLYDNFVETLLYGKKSLTLEDVLSSLNSWELKTRTNAKDDGDRLYVRGRSDHRGNQRRGSSRAKSKVSEKKFLEWNMDTGGSFHMTPMRHFLFDFKEFNGGTVLLDDNRACAIKGTGKVRVKMKDGLSFVLENNGKVKMIKGSLMVLLGNIKGNYVYPLDGCAESGEASVGIQENKSLAQERRIARHLIIAGTPQQNGLAERMNMTLLNKVRLWWLVDVKPKIIISMDVVFNESLMYKNTLKGAGAADSKKEVEFEVELQGSRVEPTVDPHTGKNPGNEDEEQYKEPQQQNLDNYVIMRDRAKRTNTIPAGYTDEGNVSLSRPSGSKVDDIVAYSFAIAEEEDTHEPITFQEVINSSKKDEWVRAMKEEMSSLKKNHTWELVNQLPDDMLIACKSKFEIEYTKGQLRKEFDMKELVDNGKSVSVTLGAHFKVSLKDYPSNDCDVERMSKVPYVNAIGLVYGRGQGKHADVDGFVDADYAKDLDNGRSVTGYVFMVHGYVVSWKATLQHVVVLSTTEVENAMFHEGKKHIKVRYHFINEIVESKEIEVAKIGMKDNAADAFIKV</sequence>
<name>A0A6L2K6L3_TANCI</name>
<comment type="caution">
    <text evidence="3">The sequence shown here is derived from an EMBL/GenBank/DDBJ whole genome shotgun (WGS) entry which is preliminary data.</text>
</comment>
<feature type="compositionally biased region" description="Basic residues" evidence="1">
    <location>
        <begin position="184"/>
        <end position="194"/>
    </location>
</feature>
<dbReference type="Pfam" id="PF14223">
    <property type="entry name" value="Retrotran_gag_2"/>
    <property type="match status" value="1"/>
</dbReference>
<evidence type="ECO:0000256" key="1">
    <source>
        <dbReference type="SAM" id="MobiDB-lite"/>
    </source>
</evidence>
<dbReference type="InterPro" id="IPR012337">
    <property type="entry name" value="RNaseH-like_sf"/>
</dbReference>
<reference evidence="3" key="1">
    <citation type="journal article" date="2019" name="Sci. Rep.">
        <title>Draft genome of Tanacetum cinerariifolium, the natural source of mosquito coil.</title>
        <authorList>
            <person name="Yamashiro T."/>
            <person name="Shiraishi A."/>
            <person name="Satake H."/>
            <person name="Nakayama K."/>
        </authorList>
    </citation>
    <scope>NUCLEOTIDE SEQUENCE</scope>
</reference>
<dbReference type="AlphaFoldDB" id="A0A6L2K6L3"/>
<evidence type="ECO:0000259" key="2">
    <source>
        <dbReference type="Pfam" id="PF22936"/>
    </source>
</evidence>
<dbReference type="Gene3D" id="3.30.420.10">
    <property type="entry name" value="Ribonuclease H-like superfamily/Ribonuclease H"/>
    <property type="match status" value="1"/>
</dbReference>
<dbReference type="InterPro" id="IPR054722">
    <property type="entry name" value="PolX-like_BBD"/>
</dbReference>
<organism evidence="3">
    <name type="scientific">Tanacetum cinerariifolium</name>
    <name type="common">Dalmatian daisy</name>
    <name type="synonym">Chrysanthemum cinerariifolium</name>
    <dbReference type="NCBI Taxonomy" id="118510"/>
    <lineage>
        <taxon>Eukaryota</taxon>
        <taxon>Viridiplantae</taxon>
        <taxon>Streptophyta</taxon>
        <taxon>Embryophyta</taxon>
        <taxon>Tracheophyta</taxon>
        <taxon>Spermatophyta</taxon>
        <taxon>Magnoliopsida</taxon>
        <taxon>eudicotyledons</taxon>
        <taxon>Gunneridae</taxon>
        <taxon>Pentapetalae</taxon>
        <taxon>asterids</taxon>
        <taxon>campanulids</taxon>
        <taxon>Asterales</taxon>
        <taxon>Asteraceae</taxon>
        <taxon>Asteroideae</taxon>
        <taxon>Anthemideae</taxon>
        <taxon>Anthemidinae</taxon>
        <taxon>Tanacetum</taxon>
    </lineage>
</organism>
<feature type="domain" description="Retrovirus-related Pol polyprotein from transposon TNT 1-94-like beta-barrel" evidence="2">
    <location>
        <begin position="204"/>
        <end position="263"/>
    </location>
</feature>
<dbReference type="CDD" id="cd09272">
    <property type="entry name" value="RNase_HI_RT_Ty1"/>
    <property type="match status" value="1"/>
</dbReference>